<dbReference type="GO" id="GO:0000462">
    <property type="term" value="P:maturation of SSU-rRNA from tricistronic rRNA transcript (SSU-rRNA, 5.8S rRNA, LSU-rRNA)"/>
    <property type="evidence" value="ECO:0007669"/>
    <property type="project" value="TreeGrafter"/>
</dbReference>
<name>A0A9P4KJQ7_9PLEO</name>
<keyword evidence="8 10" id="KW-0687">Ribonucleoprotein</keyword>
<reference evidence="13" key="1">
    <citation type="journal article" date="2020" name="Stud. Mycol.">
        <title>101 Dothideomycetes genomes: A test case for predicting lifestyles and emergence of pathogens.</title>
        <authorList>
            <person name="Haridas S."/>
            <person name="Albert R."/>
            <person name="Binder M."/>
            <person name="Bloem J."/>
            <person name="LaButti K."/>
            <person name="Salamov A."/>
            <person name="Andreopoulos B."/>
            <person name="Baker S."/>
            <person name="Barry K."/>
            <person name="Bills G."/>
            <person name="Bluhm B."/>
            <person name="Cannon C."/>
            <person name="Castanera R."/>
            <person name="Culley D."/>
            <person name="Daum C."/>
            <person name="Ezra D."/>
            <person name="Gonzalez J."/>
            <person name="Henrissat B."/>
            <person name="Kuo A."/>
            <person name="Liang C."/>
            <person name="Lipzen A."/>
            <person name="Lutzoni F."/>
            <person name="Magnuson J."/>
            <person name="Mondo S."/>
            <person name="Nolan M."/>
            <person name="Ohm R."/>
            <person name="Pangilinan J."/>
            <person name="Park H.-J."/>
            <person name="Ramirez L."/>
            <person name="Alfaro M."/>
            <person name="Sun H."/>
            <person name="Tritt A."/>
            <person name="Yoshinaga Y."/>
            <person name="Zwiers L.-H."/>
            <person name="Turgeon B."/>
            <person name="Goodwin S."/>
            <person name="Spatafora J."/>
            <person name="Crous P."/>
            <person name="Grigoriev I."/>
        </authorList>
    </citation>
    <scope>NUCLEOTIDE SEQUENCE [LARGE SCALE GENOMIC DNA]</scope>
    <source>
        <strain evidence="13">CBS 304.66</strain>
    </source>
</reference>
<evidence type="ECO:0000256" key="10">
    <source>
        <dbReference type="RuleBase" id="RU368027"/>
    </source>
</evidence>
<gene>
    <name evidence="12" type="ORF">CC78DRAFT_529576</name>
</gene>
<feature type="compositionally biased region" description="Basic and acidic residues" evidence="11">
    <location>
        <begin position="249"/>
        <end position="276"/>
    </location>
</feature>
<evidence type="ECO:0000256" key="7">
    <source>
        <dbReference type="ARBA" id="ARBA00023242"/>
    </source>
</evidence>
<dbReference type="GO" id="GO:0030686">
    <property type="term" value="C:90S preribosome"/>
    <property type="evidence" value="ECO:0007669"/>
    <property type="project" value="TreeGrafter"/>
</dbReference>
<dbReference type="PANTHER" id="PTHR21738">
    <property type="entry name" value="RIBOSOMAL RNA PROCESSING PROTEIN 36 HOMOLOG"/>
    <property type="match status" value="1"/>
</dbReference>
<keyword evidence="5 10" id="KW-0698">rRNA processing</keyword>
<dbReference type="InterPro" id="IPR009292">
    <property type="entry name" value="RRP36"/>
</dbReference>
<feature type="compositionally biased region" description="Basic and acidic residues" evidence="11">
    <location>
        <begin position="41"/>
        <end position="52"/>
    </location>
</feature>
<accession>A0A9P4KJQ7</accession>
<evidence type="ECO:0000313" key="12">
    <source>
        <dbReference type="EMBL" id="KAF2268945.1"/>
    </source>
</evidence>
<feature type="region of interest" description="Disordered" evidence="11">
    <location>
        <begin position="298"/>
        <end position="332"/>
    </location>
</feature>
<feature type="region of interest" description="Disordered" evidence="11">
    <location>
        <begin position="243"/>
        <end position="281"/>
    </location>
</feature>
<comment type="similarity">
    <text evidence="2 10">Belongs to the RRP36 family.</text>
</comment>
<dbReference type="Proteomes" id="UP000800093">
    <property type="component" value="Unassembled WGS sequence"/>
</dbReference>
<evidence type="ECO:0000256" key="8">
    <source>
        <dbReference type="ARBA" id="ARBA00023274"/>
    </source>
</evidence>
<comment type="function">
    <text evidence="9 10">Component of the 90S pre-ribosome involved in the maturation of rRNAs. Required for early cleavages of the pre-RNAs in the 40S ribosomal subunit maturation pathway.</text>
</comment>
<feature type="compositionally biased region" description="Basic and acidic residues" evidence="11">
    <location>
        <begin position="103"/>
        <end position="126"/>
    </location>
</feature>
<comment type="subunit">
    <text evidence="3 10">Associates with 90S and pre-40S pre-ribosomal particles.</text>
</comment>
<dbReference type="Pfam" id="PF06102">
    <property type="entry name" value="RRP36"/>
    <property type="match status" value="1"/>
</dbReference>
<evidence type="ECO:0000313" key="13">
    <source>
        <dbReference type="Proteomes" id="UP000800093"/>
    </source>
</evidence>
<evidence type="ECO:0000256" key="3">
    <source>
        <dbReference type="ARBA" id="ARBA00011167"/>
    </source>
</evidence>
<comment type="subcellular location">
    <subcellularLocation>
        <location evidence="1 10">Nucleus</location>
        <location evidence="1 10">Nucleolus</location>
    </subcellularLocation>
</comment>
<evidence type="ECO:0000256" key="5">
    <source>
        <dbReference type="ARBA" id="ARBA00022552"/>
    </source>
</evidence>
<dbReference type="GO" id="GO:0005730">
    <property type="term" value="C:nucleolus"/>
    <property type="evidence" value="ECO:0007669"/>
    <property type="project" value="UniProtKB-SubCell"/>
</dbReference>
<keyword evidence="13" id="KW-1185">Reference proteome</keyword>
<feature type="compositionally biased region" description="Acidic residues" evidence="11">
    <location>
        <begin position="53"/>
        <end position="64"/>
    </location>
</feature>
<dbReference type="OrthoDB" id="448446at2759"/>
<keyword evidence="7 10" id="KW-0539">Nucleus</keyword>
<dbReference type="AlphaFoldDB" id="A0A9P4KJQ7"/>
<feature type="compositionally biased region" description="Basic and acidic residues" evidence="11">
    <location>
        <begin position="318"/>
        <end position="332"/>
    </location>
</feature>
<feature type="region of interest" description="Disordered" evidence="11">
    <location>
        <begin position="1"/>
        <end position="202"/>
    </location>
</feature>
<evidence type="ECO:0000256" key="9">
    <source>
        <dbReference type="ARBA" id="ARBA00025053"/>
    </source>
</evidence>
<keyword evidence="4 10" id="KW-0690">Ribosome biogenesis</keyword>
<feature type="compositionally biased region" description="Basic and acidic residues" evidence="11">
    <location>
        <begin position="145"/>
        <end position="157"/>
    </location>
</feature>
<evidence type="ECO:0000256" key="6">
    <source>
        <dbReference type="ARBA" id="ARBA00023054"/>
    </source>
</evidence>
<sequence>MPLSKKLERKLRATEDDSDASSYWEVSDRSSPSIVDTGEGPDIRDTDSSDREGPDDEEMSDVSDDDRYQQQLSKVSFGALAKAQDAISRKRKRGEDTSVSQENKLEALRERLHELKAEKIVKDSRSNKKAKMSPKAEEGEDSKDEEAGSHSDSDGAPRARSSKHAPAVQSSKRAVTRRRNVIDVKKPASRDPRFDPIAGRPDANTFKKRYAFLDDYKASEMAELRATIKKAKNEADKEKLRRKLLSMESQKKSQDTKEKQQEIVRDHKKQERELIKQGKKPFYLKKSEQKKLALIDRFQNMKPKQQDKVIERRRKKAAAKERKNMPAERRTA</sequence>
<dbReference type="PANTHER" id="PTHR21738:SF0">
    <property type="entry name" value="RIBOSOMAL RNA PROCESSING PROTEIN 36 HOMOLOG"/>
    <property type="match status" value="1"/>
</dbReference>
<evidence type="ECO:0000256" key="1">
    <source>
        <dbReference type="ARBA" id="ARBA00004604"/>
    </source>
</evidence>
<organism evidence="12 13">
    <name type="scientific">Lojkania enalia</name>
    <dbReference type="NCBI Taxonomy" id="147567"/>
    <lineage>
        <taxon>Eukaryota</taxon>
        <taxon>Fungi</taxon>
        <taxon>Dikarya</taxon>
        <taxon>Ascomycota</taxon>
        <taxon>Pezizomycotina</taxon>
        <taxon>Dothideomycetes</taxon>
        <taxon>Pleosporomycetidae</taxon>
        <taxon>Pleosporales</taxon>
        <taxon>Pleosporales incertae sedis</taxon>
        <taxon>Lojkania</taxon>
    </lineage>
</organism>
<evidence type="ECO:0000256" key="11">
    <source>
        <dbReference type="SAM" id="MobiDB-lite"/>
    </source>
</evidence>
<evidence type="ECO:0000256" key="2">
    <source>
        <dbReference type="ARBA" id="ARBA00009418"/>
    </source>
</evidence>
<comment type="caution">
    <text evidence="12">The sequence shown here is derived from an EMBL/GenBank/DDBJ whole genome shotgun (WGS) entry which is preliminary data.</text>
</comment>
<proteinExistence type="inferred from homology"/>
<keyword evidence="6" id="KW-0175">Coiled coil</keyword>
<feature type="compositionally biased region" description="Basic and acidic residues" evidence="11">
    <location>
        <begin position="180"/>
        <end position="194"/>
    </location>
</feature>
<protein>
    <recommendedName>
        <fullName evidence="10">rRNA biogenesis protein RRP36</fullName>
    </recommendedName>
</protein>
<dbReference type="EMBL" id="ML986584">
    <property type="protein sequence ID" value="KAF2268945.1"/>
    <property type="molecule type" value="Genomic_DNA"/>
</dbReference>
<evidence type="ECO:0000256" key="4">
    <source>
        <dbReference type="ARBA" id="ARBA00022517"/>
    </source>
</evidence>